<evidence type="ECO:0000313" key="3">
    <source>
        <dbReference type="Proteomes" id="UP000298663"/>
    </source>
</evidence>
<keyword evidence="1" id="KW-0812">Transmembrane</keyword>
<proteinExistence type="predicted"/>
<gene>
    <name evidence="2" type="ORF">L596_006638</name>
</gene>
<sequence>MSSVKNGFRLKLWHGVTCHGVTNGRRDLSIVERRSKRMLVAGLARSSRRAVFGPRGTRINANLSAVLALLGVFGLGLH</sequence>
<reference evidence="2 3" key="1">
    <citation type="journal article" date="2015" name="Genome Biol.">
        <title>Comparative genomics of Steinernema reveals deeply conserved gene regulatory networks.</title>
        <authorList>
            <person name="Dillman A.R."/>
            <person name="Macchietto M."/>
            <person name="Porter C.F."/>
            <person name="Rogers A."/>
            <person name="Williams B."/>
            <person name="Antoshechkin I."/>
            <person name="Lee M.M."/>
            <person name="Goodwin Z."/>
            <person name="Lu X."/>
            <person name="Lewis E.E."/>
            <person name="Goodrich-Blair H."/>
            <person name="Stock S.P."/>
            <person name="Adams B.J."/>
            <person name="Sternberg P.W."/>
            <person name="Mortazavi A."/>
        </authorList>
    </citation>
    <scope>NUCLEOTIDE SEQUENCE [LARGE SCALE GENOMIC DNA]</scope>
    <source>
        <strain evidence="2 3">ALL</strain>
    </source>
</reference>
<dbReference type="Proteomes" id="UP000298663">
    <property type="component" value="Chromosome X"/>
</dbReference>
<name>A0A4U8V5G7_STECR</name>
<keyword evidence="3" id="KW-1185">Reference proteome</keyword>
<dbReference type="EMBL" id="CM016762">
    <property type="protein sequence ID" value="TMS40239.1"/>
    <property type="molecule type" value="Genomic_DNA"/>
</dbReference>
<reference evidence="2 3" key="2">
    <citation type="journal article" date="2019" name="G3 (Bethesda)">
        <title>Hybrid Assembly of the Genome of the Entomopathogenic Nematode Steinernema carpocapsae Identifies the X-Chromosome.</title>
        <authorList>
            <person name="Serra L."/>
            <person name="Macchietto M."/>
            <person name="Macias-Munoz A."/>
            <person name="McGill C.J."/>
            <person name="Rodriguez I.M."/>
            <person name="Rodriguez B."/>
            <person name="Murad R."/>
            <person name="Mortazavi A."/>
        </authorList>
    </citation>
    <scope>NUCLEOTIDE SEQUENCE [LARGE SCALE GENOMIC DNA]</scope>
    <source>
        <strain evidence="2 3">ALL</strain>
    </source>
</reference>
<evidence type="ECO:0000313" key="2">
    <source>
        <dbReference type="EMBL" id="TMS40239.1"/>
    </source>
</evidence>
<accession>A0A4U8V5G7</accession>
<evidence type="ECO:0000256" key="1">
    <source>
        <dbReference type="SAM" id="Phobius"/>
    </source>
</evidence>
<feature type="transmembrane region" description="Helical" evidence="1">
    <location>
        <begin position="59"/>
        <end position="77"/>
    </location>
</feature>
<organism evidence="2 3">
    <name type="scientific">Steinernema carpocapsae</name>
    <name type="common">Entomopathogenic nematode</name>
    <dbReference type="NCBI Taxonomy" id="34508"/>
    <lineage>
        <taxon>Eukaryota</taxon>
        <taxon>Metazoa</taxon>
        <taxon>Ecdysozoa</taxon>
        <taxon>Nematoda</taxon>
        <taxon>Chromadorea</taxon>
        <taxon>Rhabditida</taxon>
        <taxon>Tylenchina</taxon>
        <taxon>Panagrolaimomorpha</taxon>
        <taxon>Strongyloidoidea</taxon>
        <taxon>Steinernematidae</taxon>
        <taxon>Steinernema</taxon>
    </lineage>
</organism>
<protein>
    <submittedName>
        <fullName evidence="2">Uncharacterized protein</fullName>
    </submittedName>
</protein>
<dbReference type="AlphaFoldDB" id="A0A4U8V5G7"/>
<keyword evidence="1" id="KW-1133">Transmembrane helix</keyword>
<keyword evidence="1" id="KW-0472">Membrane</keyword>